<name>A0AAW0GGD0_9APHY</name>
<protein>
    <recommendedName>
        <fullName evidence="1">HNH nuclease domain-containing protein</fullName>
    </recommendedName>
</protein>
<evidence type="ECO:0000313" key="3">
    <source>
        <dbReference type="Proteomes" id="UP001385951"/>
    </source>
</evidence>
<proteinExistence type="predicted"/>
<feature type="domain" description="HNH nuclease" evidence="1">
    <location>
        <begin position="188"/>
        <end position="278"/>
    </location>
</feature>
<dbReference type="AlphaFoldDB" id="A0AAW0GGD0"/>
<reference evidence="2 3" key="1">
    <citation type="submission" date="2022-09" db="EMBL/GenBank/DDBJ databases">
        <authorList>
            <person name="Palmer J.M."/>
        </authorList>
    </citation>
    <scope>NUCLEOTIDE SEQUENCE [LARGE SCALE GENOMIC DNA]</scope>
    <source>
        <strain evidence="2 3">DSM 7382</strain>
    </source>
</reference>
<accession>A0AAW0GGD0</accession>
<gene>
    <name evidence="2" type="ORF">QCA50_005866</name>
</gene>
<comment type="caution">
    <text evidence="2">The sequence shown here is derived from an EMBL/GenBank/DDBJ whole genome shotgun (WGS) entry which is preliminary data.</text>
</comment>
<sequence>MASGSAMHNRVASVDSSTGIECLESTESSLSAYSDKDYQAQVSDLIDGDQPTDELIQVASQFIDTFSTTEENNFTHHKTNICLDRVMTAMMFHAEGAGGERSQRYVAAAIVAAGSDTTDRVRNLAITWLTHFLYVFKAGGSHRRHLNKTPSRDATPTAFDIDTLSLEGAGNRRGSFRDDVLRRDGYECVVTGVKDCGHPLAKEVPTIELPVAHILHHAISDFDKNDKSAFITYSILYHFSNLDSAAIDSLQTIIDDTSNGITLDHHPHIGFDRYRWCLHPTERVNEYRIRIYDDLRHGLFARQMNLPGNTGAPVIFRDRSADLLELGGASRKRDRTHDLPNPHFIAIHAAIAGILHMSGAGKFFDELLDKYGGDDDSAPLLRWEEFELYMGVRSAFTPLVSVQS</sequence>
<evidence type="ECO:0000313" key="2">
    <source>
        <dbReference type="EMBL" id="KAK7690767.1"/>
    </source>
</evidence>
<dbReference type="EMBL" id="JASBNA010000006">
    <property type="protein sequence ID" value="KAK7690767.1"/>
    <property type="molecule type" value="Genomic_DNA"/>
</dbReference>
<evidence type="ECO:0000259" key="1">
    <source>
        <dbReference type="Pfam" id="PF13391"/>
    </source>
</evidence>
<dbReference type="Proteomes" id="UP001385951">
    <property type="component" value="Unassembled WGS sequence"/>
</dbReference>
<keyword evidence="3" id="KW-1185">Reference proteome</keyword>
<dbReference type="InterPro" id="IPR003615">
    <property type="entry name" value="HNH_nuc"/>
</dbReference>
<organism evidence="2 3">
    <name type="scientific">Cerrena zonata</name>
    <dbReference type="NCBI Taxonomy" id="2478898"/>
    <lineage>
        <taxon>Eukaryota</taxon>
        <taxon>Fungi</taxon>
        <taxon>Dikarya</taxon>
        <taxon>Basidiomycota</taxon>
        <taxon>Agaricomycotina</taxon>
        <taxon>Agaricomycetes</taxon>
        <taxon>Polyporales</taxon>
        <taxon>Cerrenaceae</taxon>
        <taxon>Cerrena</taxon>
    </lineage>
</organism>
<dbReference type="Pfam" id="PF13391">
    <property type="entry name" value="HNH_2"/>
    <property type="match status" value="1"/>
</dbReference>